<sequence>MLIFHGEWKIKSRRVNDGKSRGKKAFFIGGDALAVAIDSESAFLRSFLLPLISSFYSFSASALRSLRKPAFTLKPVHSPCLSSSTSFPFFDCLIVNDKILLRFADTVKLTLFFFQIIHHCSIYFLYSSVYFFVVSYSSLLFSSFPVPRFFFQCFSYFFIDMQSSR</sequence>
<proteinExistence type="predicted"/>
<dbReference type="AlphaFoldDB" id="A0A812DQ57"/>
<accession>A0A812DQ57</accession>
<dbReference type="Proteomes" id="UP000597762">
    <property type="component" value="Unassembled WGS sequence"/>
</dbReference>
<protein>
    <submittedName>
        <fullName evidence="2">Uncharacterized protein</fullName>
    </submittedName>
</protein>
<dbReference type="EMBL" id="CAHIKZ030004028">
    <property type="protein sequence ID" value="CAE1306405.1"/>
    <property type="molecule type" value="Genomic_DNA"/>
</dbReference>
<organism evidence="2 3">
    <name type="scientific">Acanthosepion pharaonis</name>
    <name type="common">Pharaoh cuttlefish</name>
    <name type="synonym">Sepia pharaonis</name>
    <dbReference type="NCBI Taxonomy" id="158019"/>
    <lineage>
        <taxon>Eukaryota</taxon>
        <taxon>Metazoa</taxon>
        <taxon>Spiralia</taxon>
        <taxon>Lophotrochozoa</taxon>
        <taxon>Mollusca</taxon>
        <taxon>Cephalopoda</taxon>
        <taxon>Coleoidea</taxon>
        <taxon>Decapodiformes</taxon>
        <taxon>Sepiida</taxon>
        <taxon>Sepiina</taxon>
        <taxon>Sepiidae</taxon>
        <taxon>Acanthosepion</taxon>
    </lineage>
</organism>
<evidence type="ECO:0000313" key="2">
    <source>
        <dbReference type="EMBL" id="CAE1306405.1"/>
    </source>
</evidence>
<gene>
    <name evidence="2" type="ORF">SPHA_58652</name>
</gene>
<name>A0A812DQ57_ACAPH</name>
<feature type="transmembrane region" description="Helical" evidence="1">
    <location>
        <begin position="109"/>
        <end position="133"/>
    </location>
</feature>
<reference evidence="2" key="1">
    <citation type="submission" date="2021-01" db="EMBL/GenBank/DDBJ databases">
        <authorList>
            <person name="Li R."/>
            <person name="Bekaert M."/>
        </authorList>
    </citation>
    <scope>NUCLEOTIDE SEQUENCE</scope>
    <source>
        <strain evidence="2">Farmed</strain>
    </source>
</reference>
<keyword evidence="1" id="KW-0472">Membrane</keyword>
<keyword evidence="3" id="KW-1185">Reference proteome</keyword>
<keyword evidence="1" id="KW-1133">Transmembrane helix</keyword>
<comment type="caution">
    <text evidence="2">The sequence shown here is derived from an EMBL/GenBank/DDBJ whole genome shotgun (WGS) entry which is preliminary data.</text>
</comment>
<keyword evidence="1" id="KW-0812">Transmembrane</keyword>
<evidence type="ECO:0000256" key="1">
    <source>
        <dbReference type="SAM" id="Phobius"/>
    </source>
</evidence>
<evidence type="ECO:0000313" key="3">
    <source>
        <dbReference type="Proteomes" id="UP000597762"/>
    </source>
</evidence>